<dbReference type="PROSITE" id="PS50893">
    <property type="entry name" value="ABC_TRANSPORTER_2"/>
    <property type="match status" value="2"/>
</dbReference>
<keyword evidence="8 12" id="KW-0067">ATP-binding</keyword>
<dbReference type="CDD" id="cd03215">
    <property type="entry name" value="ABC_Carb_Monos_II"/>
    <property type="match status" value="1"/>
</dbReference>
<keyword evidence="13" id="KW-1185">Reference proteome</keyword>
<dbReference type="GO" id="GO:0016887">
    <property type="term" value="F:ATP hydrolysis activity"/>
    <property type="evidence" value="ECO:0007669"/>
    <property type="project" value="InterPro"/>
</dbReference>
<dbReference type="Pfam" id="PF00005">
    <property type="entry name" value="ABC_tran"/>
    <property type="match status" value="2"/>
</dbReference>
<organism evidence="12 13">
    <name type="scientific">Collimonas arenae</name>
    <dbReference type="NCBI Taxonomy" id="279058"/>
    <lineage>
        <taxon>Bacteria</taxon>
        <taxon>Pseudomonadati</taxon>
        <taxon>Pseudomonadota</taxon>
        <taxon>Betaproteobacteria</taxon>
        <taxon>Burkholderiales</taxon>
        <taxon>Oxalobacteraceae</taxon>
        <taxon>Collimonas</taxon>
    </lineage>
</organism>
<evidence type="ECO:0000256" key="6">
    <source>
        <dbReference type="ARBA" id="ARBA00022737"/>
    </source>
</evidence>
<keyword evidence="9" id="KW-1278">Translocase</keyword>
<evidence type="ECO:0000256" key="5">
    <source>
        <dbReference type="ARBA" id="ARBA00022597"/>
    </source>
</evidence>
<sequence length="516" mass="56338">MATTATNTARQAKNGIAPTLELNGIYKAFGGVKALSDVSLRLYPGEVHTLMGQNGAGKSTLIKVLTGVHIPEHGTIRLNGREVRPTSTLEAQHLGISTVYQEVNLCPNLSVAENIFIGRYPTKFGAIDWKTMQRQAQRLLGDLQIDIDVTAPLSRYPLAIQQMVAISRALSVSAKVLILDEPTSSLDEAEVQLLFSVLRKLREQGMAILFVTHFLEQTYDISDRITVLRNGVLEGEYRVDELTRLELVNKMVGSQMQSEVQAPDAATGLRDNAEIVLQARGLGRKGILAPLDLDLRAGEVYGLCGLLGSGRTETARLLFGADKADSGAISIKDKPLGKFGSPREAIAAGIGFCSEDRKQEGAILELSVRENIILGLQARAGLLRVIPRKRQQAIAADYVKWLGIKTPDIETPISSLSGGNQQKALLARWLATDPVILILDEPTRGIDVRAKQEIMDHVIALCRKGMAILFISSEISEVLRCSDRMLVLRDREPCGEYLRGELDDDSVLQVIAGECE</sequence>
<keyword evidence="12" id="KW-0378">Hydrolase</keyword>
<evidence type="ECO:0000256" key="1">
    <source>
        <dbReference type="ARBA" id="ARBA00004202"/>
    </source>
</evidence>
<accession>A0A127QK32</accession>
<feature type="domain" description="ABC transporter" evidence="11">
    <location>
        <begin position="20"/>
        <end position="255"/>
    </location>
</feature>
<keyword evidence="4" id="KW-0997">Cell inner membrane</keyword>
<dbReference type="EC" id="3.6.3.41" evidence="12"/>
<dbReference type="EMBL" id="CP013235">
    <property type="protein sequence ID" value="AMP10431.1"/>
    <property type="molecule type" value="Genomic_DNA"/>
</dbReference>
<evidence type="ECO:0000313" key="13">
    <source>
        <dbReference type="Proteomes" id="UP000071778"/>
    </source>
</evidence>
<evidence type="ECO:0000256" key="8">
    <source>
        <dbReference type="ARBA" id="ARBA00022840"/>
    </source>
</evidence>
<dbReference type="PROSITE" id="PS00211">
    <property type="entry name" value="ABC_TRANSPORTER_1"/>
    <property type="match status" value="1"/>
</dbReference>
<dbReference type="RefSeq" id="WP_061533691.1">
    <property type="nucleotide sequence ID" value="NZ_CP013233.1"/>
</dbReference>
<evidence type="ECO:0000256" key="10">
    <source>
        <dbReference type="ARBA" id="ARBA00023136"/>
    </source>
</evidence>
<dbReference type="OrthoDB" id="8573945at2"/>
<dbReference type="Proteomes" id="UP000071778">
    <property type="component" value="Chromosome"/>
</dbReference>
<keyword evidence="2" id="KW-0813">Transport</keyword>
<dbReference type="PANTHER" id="PTHR43790:SF9">
    <property type="entry name" value="GALACTOFURANOSE TRANSPORTER ATP-BINDING PROTEIN YTFR"/>
    <property type="match status" value="1"/>
</dbReference>
<dbReference type="SUPFAM" id="SSF52540">
    <property type="entry name" value="P-loop containing nucleoside triphosphate hydrolases"/>
    <property type="match status" value="2"/>
</dbReference>
<keyword evidence="10" id="KW-0472">Membrane</keyword>
<dbReference type="Gene3D" id="3.40.50.300">
    <property type="entry name" value="P-loop containing nucleotide triphosphate hydrolases"/>
    <property type="match status" value="2"/>
</dbReference>
<protein>
    <submittedName>
        <fullName evidence="12">Heme ABC exporter, ATP-binding protein CcmA</fullName>
        <ecNumber evidence="12">3.6.3.41</ecNumber>
    </submittedName>
</protein>
<evidence type="ECO:0000256" key="2">
    <source>
        <dbReference type="ARBA" id="ARBA00022448"/>
    </source>
</evidence>
<dbReference type="GO" id="GO:0005524">
    <property type="term" value="F:ATP binding"/>
    <property type="evidence" value="ECO:0007669"/>
    <property type="project" value="UniProtKB-KW"/>
</dbReference>
<dbReference type="InterPro" id="IPR017871">
    <property type="entry name" value="ABC_transporter-like_CS"/>
</dbReference>
<evidence type="ECO:0000256" key="7">
    <source>
        <dbReference type="ARBA" id="ARBA00022741"/>
    </source>
</evidence>
<evidence type="ECO:0000256" key="3">
    <source>
        <dbReference type="ARBA" id="ARBA00022475"/>
    </source>
</evidence>
<dbReference type="AlphaFoldDB" id="A0A127QK32"/>
<dbReference type="InterPro" id="IPR003593">
    <property type="entry name" value="AAA+_ATPase"/>
</dbReference>
<proteinExistence type="predicted"/>
<dbReference type="CDD" id="cd03216">
    <property type="entry name" value="ABC_Carb_Monos_I"/>
    <property type="match status" value="1"/>
</dbReference>
<dbReference type="FunFam" id="3.40.50.300:FF:000127">
    <property type="entry name" value="Ribose import ATP-binding protein RbsA"/>
    <property type="match status" value="1"/>
</dbReference>
<keyword evidence="3" id="KW-1003">Cell membrane</keyword>
<keyword evidence="5" id="KW-0762">Sugar transport</keyword>
<feature type="domain" description="ABC transporter" evidence="11">
    <location>
        <begin position="269"/>
        <end position="515"/>
    </location>
</feature>
<dbReference type="PANTHER" id="PTHR43790">
    <property type="entry name" value="CARBOHYDRATE TRANSPORT ATP-BINDING PROTEIN MG119-RELATED"/>
    <property type="match status" value="1"/>
</dbReference>
<evidence type="ECO:0000259" key="11">
    <source>
        <dbReference type="PROSITE" id="PS50893"/>
    </source>
</evidence>
<keyword evidence="7" id="KW-0547">Nucleotide-binding</keyword>
<dbReference type="InterPro" id="IPR027417">
    <property type="entry name" value="P-loop_NTPase"/>
</dbReference>
<keyword evidence="6" id="KW-0677">Repeat</keyword>
<name>A0A127QK32_9BURK</name>
<dbReference type="SMART" id="SM00382">
    <property type="entry name" value="AAA"/>
    <property type="match status" value="2"/>
</dbReference>
<dbReference type="InterPro" id="IPR050107">
    <property type="entry name" value="ABC_carbohydrate_import_ATPase"/>
</dbReference>
<gene>
    <name evidence="12" type="primary">ccmA</name>
    <name evidence="12" type="ORF">CAter282_2701</name>
</gene>
<dbReference type="InterPro" id="IPR003439">
    <property type="entry name" value="ABC_transporter-like_ATP-bd"/>
</dbReference>
<evidence type="ECO:0000256" key="4">
    <source>
        <dbReference type="ARBA" id="ARBA00022519"/>
    </source>
</evidence>
<evidence type="ECO:0000256" key="9">
    <source>
        <dbReference type="ARBA" id="ARBA00022967"/>
    </source>
</evidence>
<evidence type="ECO:0000313" key="12">
    <source>
        <dbReference type="EMBL" id="AMP10431.1"/>
    </source>
</evidence>
<dbReference type="GO" id="GO:0005886">
    <property type="term" value="C:plasma membrane"/>
    <property type="evidence" value="ECO:0007669"/>
    <property type="project" value="UniProtKB-SubCell"/>
</dbReference>
<comment type="subcellular location">
    <subcellularLocation>
        <location evidence="1">Cell membrane</location>
        <topology evidence="1">Peripheral membrane protein</topology>
    </subcellularLocation>
</comment>
<dbReference type="PATRIC" id="fig|279058.17.peg.2945"/>
<reference evidence="12 13" key="1">
    <citation type="submission" date="2015-11" db="EMBL/GenBank/DDBJ databases">
        <title>Exploring the genomic traits of fungus-feeding bacterial genus Collimonas.</title>
        <authorList>
            <person name="Song C."/>
            <person name="Schmidt R."/>
            <person name="de Jager V."/>
            <person name="Krzyzanowska D."/>
            <person name="Jongedijk E."/>
            <person name="Cankar K."/>
            <person name="Beekwilder J."/>
            <person name="van Veen A."/>
            <person name="de Boer W."/>
            <person name="van Veen J.A."/>
            <person name="Garbeva P."/>
        </authorList>
    </citation>
    <scope>NUCLEOTIDE SEQUENCE [LARGE SCALE GENOMIC DNA]</scope>
    <source>
        <strain evidence="12 13">Ter282</strain>
    </source>
</reference>